<keyword evidence="3" id="KW-1185">Reference proteome</keyword>
<organism evidence="2 3">
    <name type="scientific">Portunus trituberculatus</name>
    <name type="common">Swimming crab</name>
    <name type="synonym">Neptunus trituberculatus</name>
    <dbReference type="NCBI Taxonomy" id="210409"/>
    <lineage>
        <taxon>Eukaryota</taxon>
        <taxon>Metazoa</taxon>
        <taxon>Ecdysozoa</taxon>
        <taxon>Arthropoda</taxon>
        <taxon>Crustacea</taxon>
        <taxon>Multicrustacea</taxon>
        <taxon>Malacostraca</taxon>
        <taxon>Eumalacostraca</taxon>
        <taxon>Eucarida</taxon>
        <taxon>Decapoda</taxon>
        <taxon>Pleocyemata</taxon>
        <taxon>Brachyura</taxon>
        <taxon>Eubrachyura</taxon>
        <taxon>Portunoidea</taxon>
        <taxon>Portunidae</taxon>
        <taxon>Portuninae</taxon>
        <taxon>Portunus</taxon>
    </lineage>
</organism>
<proteinExistence type="predicted"/>
<evidence type="ECO:0000313" key="2">
    <source>
        <dbReference type="EMBL" id="MPC43796.1"/>
    </source>
</evidence>
<comment type="caution">
    <text evidence="2">The sequence shown here is derived from an EMBL/GenBank/DDBJ whole genome shotgun (WGS) entry which is preliminary data.</text>
</comment>
<name>A0A5B7FEM6_PORTR</name>
<dbReference type="EMBL" id="VSRR010005996">
    <property type="protein sequence ID" value="MPC43796.1"/>
    <property type="molecule type" value="Genomic_DNA"/>
</dbReference>
<evidence type="ECO:0000256" key="1">
    <source>
        <dbReference type="SAM" id="MobiDB-lite"/>
    </source>
</evidence>
<accession>A0A5B7FEM6</accession>
<dbReference type="AlphaFoldDB" id="A0A5B7FEM6"/>
<dbReference type="Proteomes" id="UP000324222">
    <property type="component" value="Unassembled WGS sequence"/>
</dbReference>
<sequence>MVNVQSGARKLEGNRRNRGATPTVLTRQSLNFYGRPQLHARTAPSRPVKPTRRTASHCYWPGVGQLYRAWNETKL</sequence>
<reference evidence="2 3" key="1">
    <citation type="submission" date="2019-05" db="EMBL/GenBank/DDBJ databases">
        <title>Another draft genome of Portunus trituberculatus and its Hox gene families provides insights of decapod evolution.</title>
        <authorList>
            <person name="Jeong J.-H."/>
            <person name="Song I."/>
            <person name="Kim S."/>
            <person name="Choi T."/>
            <person name="Kim D."/>
            <person name="Ryu S."/>
            <person name="Kim W."/>
        </authorList>
    </citation>
    <scope>NUCLEOTIDE SEQUENCE [LARGE SCALE GENOMIC DNA]</scope>
    <source>
        <tissue evidence="2">Muscle</tissue>
    </source>
</reference>
<protein>
    <submittedName>
        <fullName evidence="2">Uncharacterized protein</fullName>
    </submittedName>
</protein>
<evidence type="ECO:0000313" key="3">
    <source>
        <dbReference type="Proteomes" id="UP000324222"/>
    </source>
</evidence>
<feature type="region of interest" description="Disordered" evidence="1">
    <location>
        <begin position="1"/>
        <end position="22"/>
    </location>
</feature>
<gene>
    <name evidence="2" type="ORF">E2C01_037449</name>
</gene>